<dbReference type="PANTHER" id="PTHR11695:SF294">
    <property type="entry name" value="RETICULON-4-INTERACTING PROTEIN 1, MITOCHONDRIAL"/>
    <property type="match status" value="1"/>
</dbReference>
<evidence type="ECO:0000313" key="2">
    <source>
        <dbReference type="EMBL" id="KUF85515.1"/>
    </source>
</evidence>
<dbReference type="STRING" id="4790.A0A0W8CMY8"/>
<dbReference type="InterPro" id="IPR050700">
    <property type="entry name" value="YIM1/Zinc_Alcohol_DH_Fams"/>
</dbReference>
<dbReference type="SUPFAM" id="SSF50129">
    <property type="entry name" value="GroES-like"/>
    <property type="match status" value="1"/>
</dbReference>
<evidence type="ECO:0000313" key="3">
    <source>
        <dbReference type="Proteomes" id="UP000052943"/>
    </source>
</evidence>
<reference evidence="2 3" key="1">
    <citation type="submission" date="2015-11" db="EMBL/GenBank/DDBJ databases">
        <title>Genomes and virulence difference between two physiological races of Phytophthora nicotianae.</title>
        <authorList>
            <person name="Liu H."/>
            <person name="Ma X."/>
            <person name="Yu H."/>
            <person name="Fang D."/>
            <person name="Li Y."/>
            <person name="Wang X."/>
            <person name="Wang W."/>
            <person name="Dong Y."/>
            <person name="Xiao B."/>
        </authorList>
    </citation>
    <scope>NUCLEOTIDE SEQUENCE [LARGE SCALE GENOMIC DNA]</scope>
    <source>
        <strain evidence="3">race 0</strain>
    </source>
</reference>
<dbReference type="AlphaFoldDB" id="A0A0W8CMY8"/>
<dbReference type="InterPro" id="IPR013154">
    <property type="entry name" value="ADH-like_N"/>
</dbReference>
<dbReference type="GO" id="GO:0016491">
    <property type="term" value="F:oxidoreductase activity"/>
    <property type="evidence" value="ECO:0007669"/>
    <property type="project" value="InterPro"/>
</dbReference>
<organism evidence="2 3">
    <name type="scientific">Phytophthora nicotianae</name>
    <name type="common">Potato buckeye rot agent</name>
    <name type="synonym">Phytophthora parasitica</name>
    <dbReference type="NCBI Taxonomy" id="4792"/>
    <lineage>
        <taxon>Eukaryota</taxon>
        <taxon>Sar</taxon>
        <taxon>Stramenopiles</taxon>
        <taxon>Oomycota</taxon>
        <taxon>Peronosporomycetes</taxon>
        <taxon>Peronosporales</taxon>
        <taxon>Peronosporaceae</taxon>
        <taxon>Phytophthora</taxon>
    </lineage>
</organism>
<comment type="caution">
    <text evidence="2">The sequence shown here is derived from an EMBL/GenBank/DDBJ whole genome shotgun (WGS) entry which is preliminary data.</text>
</comment>
<dbReference type="PANTHER" id="PTHR11695">
    <property type="entry name" value="ALCOHOL DEHYDROGENASE RELATED"/>
    <property type="match status" value="1"/>
</dbReference>
<feature type="domain" description="Enoyl reductase (ER)" evidence="1">
    <location>
        <begin position="128"/>
        <end position="436"/>
    </location>
</feature>
<dbReference type="OrthoDB" id="3509362at2759"/>
<dbReference type="InterPro" id="IPR020843">
    <property type="entry name" value="ER"/>
</dbReference>
<dbReference type="Pfam" id="PF13602">
    <property type="entry name" value="ADH_zinc_N_2"/>
    <property type="match status" value="1"/>
</dbReference>
<dbReference type="Gene3D" id="3.40.50.720">
    <property type="entry name" value="NAD(P)-binding Rossmann-like Domain"/>
    <property type="match status" value="1"/>
</dbReference>
<dbReference type="Gene3D" id="3.90.180.10">
    <property type="entry name" value="Medium-chain alcohol dehydrogenases, catalytic domain"/>
    <property type="match status" value="1"/>
</dbReference>
<dbReference type="Pfam" id="PF08240">
    <property type="entry name" value="ADH_N"/>
    <property type="match status" value="1"/>
</dbReference>
<protein>
    <submittedName>
        <fullName evidence="2">Reticulon-4-interacting protein 1</fullName>
    </submittedName>
</protein>
<dbReference type="SMART" id="SM00829">
    <property type="entry name" value="PKS_ER"/>
    <property type="match status" value="1"/>
</dbReference>
<gene>
    <name evidence="2" type="ORF">AM587_10007925</name>
</gene>
<dbReference type="CDD" id="cd05289">
    <property type="entry name" value="MDR_like_2"/>
    <property type="match status" value="1"/>
</dbReference>
<dbReference type="EMBL" id="LNFO01002496">
    <property type="protein sequence ID" value="KUF85515.1"/>
    <property type="molecule type" value="Genomic_DNA"/>
</dbReference>
<name>A0A0W8CMY8_PHYNI</name>
<accession>A0A0W8CMY8</accession>
<proteinExistence type="predicted"/>
<evidence type="ECO:0000259" key="1">
    <source>
        <dbReference type="SMART" id="SM00829"/>
    </source>
</evidence>
<dbReference type="Proteomes" id="UP000052943">
    <property type="component" value="Unassembled WGS sequence"/>
</dbReference>
<sequence length="440" mass="47888">MTSVSGTGGFAKLDLWRERYDTGIGSDRDVDMQLIFAAEAKASSIAQNWRTFQRRPSSQDDPWFFAMLSFAHSSKTHVKLQQPRHSIMTVVQGVNMAVIASAAHCTKAEGKMTNLPATYRAYQYKSYGAPGTELFLSKDVPMTPLEPTQLRIKIHSAALNPADQKIMQDFGRAVTGRQPSADKPFGMGFDVAGIVVETGADTHQFKVGDAVFAMAPYSNFGTFAEFVAVDEQFVAHKPSIITFEEAASIPYATLTSYQALCEHANLKAGERVLILGGSTGTGMAAIQLARAMGAHVIATVRGCDDYLVVQSLGAEKVIDTSKQSWVDVVDEHSIDVVYDCGVEHKAWNRDAQVVLKKDTGRFVTINPMMQPRPAKFGAKCIGEIMVHASGAQLQELSGFVFSGALKPVIDSVYAFDQLLPALEKLKTKNVCGKIVLRIGH</sequence>
<dbReference type="InterPro" id="IPR011032">
    <property type="entry name" value="GroES-like_sf"/>
</dbReference>
<dbReference type="InterPro" id="IPR036291">
    <property type="entry name" value="NAD(P)-bd_dom_sf"/>
</dbReference>
<dbReference type="SUPFAM" id="SSF51735">
    <property type="entry name" value="NAD(P)-binding Rossmann-fold domains"/>
    <property type="match status" value="1"/>
</dbReference>